<dbReference type="SMART" id="SM01381">
    <property type="entry name" value="7TM_GPCR_Srsx"/>
    <property type="match status" value="1"/>
</dbReference>
<evidence type="ECO:0000256" key="9">
    <source>
        <dbReference type="SAM" id="MobiDB-lite"/>
    </source>
</evidence>
<evidence type="ECO:0000256" key="5">
    <source>
        <dbReference type="ARBA" id="ARBA00023040"/>
    </source>
</evidence>
<evidence type="ECO:0000256" key="6">
    <source>
        <dbReference type="ARBA" id="ARBA00023136"/>
    </source>
</evidence>
<keyword evidence="13" id="KW-1185">Reference proteome</keyword>
<dbReference type="Gene3D" id="1.20.1070.10">
    <property type="entry name" value="Rhodopsin 7-helix transmembrane proteins"/>
    <property type="match status" value="2"/>
</dbReference>
<reference evidence="12" key="1">
    <citation type="journal article" date="2023" name="G3 (Bethesda)">
        <title>A reference genome for the long-term kleptoplast-retaining sea slug Elysia crispata morphotype clarki.</title>
        <authorList>
            <person name="Eastman K.E."/>
            <person name="Pendleton A.L."/>
            <person name="Shaikh M.A."/>
            <person name="Suttiyut T."/>
            <person name="Ogas R."/>
            <person name="Tomko P."/>
            <person name="Gavelis G."/>
            <person name="Widhalm J.R."/>
            <person name="Wisecaver J.H."/>
        </authorList>
    </citation>
    <scope>NUCLEOTIDE SEQUENCE</scope>
    <source>
        <strain evidence="12">ECLA1</strain>
    </source>
</reference>
<evidence type="ECO:0000256" key="2">
    <source>
        <dbReference type="ARBA" id="ARBA00022475"/>
    </source>
</evidence>
<dbReference type="Pfam" id="PF00001">
    <property type="entry name" value="7tm_1"/>
    <property type="match status" value="1"/>
</dbReference>
<feature type="region of interest" description="Disordered" evidence="9">
    <location>
        <begin position="612"/>
        <end position="670"/>
    </location>
</feature>
<comment type="caution">
    <text evidence="12">The sequence shown here is derived from an EMBL/GenBank/DDBJ whole genome shotgun (WGS) entry which is preliminary data.</text>
</comment>
<feature type="transmembrane region" description="Helical" evidence="10">
    <location>
        <begin position="76"/>
        <end position="98"/>
    </location>
</feature>
<keyword evidence="3 10" id="KW-0812">Transmembrane</keyword>
<feature type="region of interest" description="Disordered" evidence="9">
    <location>
        <begin position="329"/>
        <end position="364"/>
    </location>
</feature>
<sequence length="670" mass="74619">MIRNLSVMEENTTSRVWPHLHDWPDPTMEPAKNRTEFYSMTAVGINTVVAAAVLANNTLLLVTLARTRKLWNSTNAYIASLAAADLLVGIMMVVRNFWIIPETAWVFHNYQYVCMPIVCLLYVSCLESITCLALVSLDRYTYIVYPFWYERHVNKRFTTTSIALSWVMCIAFGFLPMRLNKFSVESGCDPLSIISREYLLYGLNLYLFGAEVLIAAMYGRIYCVGNQQRKKIEASTGGIVRQRLNSKASKEFLRNDVGGDGSVDGEKRGSMEPTVAVIDLAWKDDRARFEGDNDKGRINGDLKVSNGLGCSTVTYDDYREISYRDMESEVGGGGKDIQTNTSKPEKEKHMMQTAKTTAGTESGEDGRKRSILERVINLRKLKKISLSSTRDSIASRWQVIRFLILVCGIFFLCWTPLQIISIFYFTVGTPIIAISVAISFAAVNSALNIYILIAMNKTFKAALLKMICPTSCEGRVGKSCRWRKEDKEFVSDFNPPPRASLQGIDGAASENGSLYRENSLTMINGIPHRLDSVDVVDGSLHVVDSVAVRNGSLYSMDPKIVEDESPHRENILARENESFHREDSLPVGDTSSHPVESVAVVDESPIHIDSGAVENGCPPREESAAVTDVSPQLMNSENKGEKTWSKSTRPNSLENSGFTSSQVSKEHDTV</sequence>
<evidence type="ECO:0000313" key="13">
    <source>
        <dbReference type="Proteomes" id="UP001283361"/>
    </source>
</evidence>
<dbReference type="InterPro" id="IPR000276">
    <property type="entry name" value="GPCR_Rhodpsn"/>
</dbReference>
<evidence type="ECO:0000256" key="7">
    <source>
        <dbReference type="ARBA" id="ARBA00023170"/>
    </source>
</evidence>
<dbReference type="PANTHER" id="PTHR24248">
    <property type="entry name" value="ADRENERGIC RECEPTOR-RELATED G-PROTEIN COUPLED RECEPTOR"/>
    <property type="match status" value="1"/>
</dbReference>
<keyword evidence="7" id="KW-0675">Receptor</keyword>
<feature type="transmembrane region" description="Helical" evidence="10">
    <location>
        <begin position="110"/>
        <end position="137"/>
    </location>
</feature>
<feature type="transmembrane region" description="Helical" evidence="10">
    <location>
        <begin position="157"/>
        <end position="178"/>
    </location>
</feature>
<evidence type="ECO:0000256" key="10">
    <source>
        <dbReference type="SAM" id="Phobius"/>
    </source>
</evidence>
<dbReference type="AlphaFoldDB" id="A0AAE1E9I1"/>
<dbReference type="InterPro" id="IPR017452">
    <property type="entry name" value="GPCR_Rhodpsn_7TM"/>
</dbReference>
<feature type="transmembrane region" description="Helical" evidence="10">
    <location>
        <begin position="37"/>
        <end position="64"/>
    </location>
</feature>
<feature type="transmembrane region" description="Helical" evidence="10">
    <location>
        <begin position="431"/>
        <end position="453"/>
    </location>
</feature>
<comment type="subcellular location">
    <subcellularLocation>
        <location evidence="1">Cell membrane</location>
        <topology evidence="1">Multi-pass membrane protein</topology>
    </subcellularLocation>
</comment>
<dbReference type="EMBL" id="JAWDGP010000740">
    <property type="protein sequence ID" value="KAK3797878.1"/>
    <property type="molecule type" value="Genomic_DNA"/>
</dbReference>
<feature type="compositionally biased region" description="Polar residues" evidence="9">
    <location>
        <begin position="645"/>
        <end position="663"/>
    </location>
</feature>
<name>A0AAE1E9I1_9GAST</name>
<feature type="domain" description="G-protein coupled receptors family 1 profile" evidence="11">
    <location>
        <begin position="56"/>
        <end position="452"/>
    </location>
</feature>
<keyword evidence="2" id="KW-1003">Cell membrane</keyword>
<keyword evidence="6 10" id="KW-0472">Membrane</keyword>
<evidence type="ECO:0000256" key="8">
    <source>
        <dbReference type="ARBA" id="ARBA00023224"/>
    </source>
</evidence>
<feature type="transmembrane region" description="Helical" evidence="10">
    <location>
        <begin position="198"/>
        <end position="221"/>
    </location>
</feature>
<dbReference type="GO" id="GO:0005886">
    <property type="term" value="C:plasma membrane"/>
    <property type="evidence" value="ECO:0007669"/>
    <property type="project" value="UniProtKB-SubCell"/>
</dbReference>
<evidence type="ECO:0000313" key="12">
    <source>
        <dbReference type="EMBL" id="KAK3797878.1"/>
    </source>
</evidence>
<evidence type="ECO:0000259" key="11">
    <source>
        <dbReference type="PROSITE" id="PS50262"/>
    </source>
</evidence>
<dbReference type="PRINTS" id="PR00237">
    <property type="entry name" value="GPCRRHODOPSN"/>
</dbReference>
<dbReference type="PROSITE" id="PS50262">
    <property type="entry name" value="G_PROTEIN_RECEP_F1_2"/>
    <property type="match status" value="1"/>
</dbReference>
<keyword evidence="4 10" id="KW-1133">Transmembrane helix</keyword>
<dbReference type="GO" id="GO:0004930">
    <property type="term" value="F:G protein-coupled receptor activity"/>
    <property type="evidence" value="ECO:0007669"/>
    <property type="project" value="UniProtKB-KW"/>
</dbReference>
<proteinExistence type="predicted"/>
<dbReference type="CDD" id="cd00637">
    <property type="entry name" value="7tm_classA_rhodopsin-like"/>
    <property type="match status" value="1"/>
</dbReference>
<evidence type="ECO:0000256" key="3">
    <source>
        <dbReference type="ARBA" id="ARBA00022692"/>
    </source>
</evidence>
<keyword evidence="8" id="KW-0807">Transducer</keyword>
<accession>A0AAE1E9I1</accession>
<feature type="transmembrane region" description="Helical" evidence="10">
    <location>
        <begin position="402"/>
        <end position="425"/>
    </location>
</feature>
<organism evidence="12 13">
    <name type="scientific">Elysia crispata</name>
    <name type="common">lettuce slug</name>
    <dbReference type="NCBI Taxonomy" id="231223"/>
    <lineage>
        <taxon>Eukaryota</taxon>
        <taxon>Metazoa</taxon>
        <taxon>Spiralia</taxon>
        <taxon>Lophotrochozoa</taxon>
        <taxon>Mollusca</taxon>
        <taxon>Gastropoda</taxon>
        <taxon>Heterobranchia</taxon>
        <taxon>Euthyneura</taxon>
        <taxon>Panpulmonata</taxon>
        <taxon>Sacoglossa</taxon>
        <taxon>Placobranchoidea</taxon>
        <taxon>Plakobranchidae</taxon>
        <taxon>Elysia</taxon>
    </lineage>
</organism>
<keyword evidence="5" id="KW-0297">G-protein coupled receptor</keyword>
<dbReference type="SUPFAM" id="SSF81321">
    <property type="entry name" value="Family A G protein-coupled receptor-like"/>
    <property type="match status" value="1"/>
</dbReference>
<evidence type="ECO:0000256" key="1">
    <source>
        <dbReference type="ARBA" id="ARBA00004651"/>
    </source>
</evidence>
<dbReference type="Proteomes" id="UP001283361">
    <property type="component" value="Unassembled WGS sequence"/>
</dbReference>
<gene>
    <name evidence="12" type="ORF">RRG08_052477</name>
</gene>
<evidence type="ECO:0000256" key="4">
    <source>
        <dbReference type="ARBA" id="ARBA00022989"/>
    </source>
</evidence>
<protein>
    <recommendedName>
        <fullName evidence="11">G-protein coupled receptors family 1 profile domain-containing protein</fullName>
    </recommendedName>
</protein>